<dbReference type="SFLD" id="SFLDG01082">
    <property type="entry name" value="B12-binding_domain_containing"/>
    <property type="match status" value="1"/>
</dbReference>
<dbReference type="Gene3D" id="3.40.50.280">
    <property type="entry name" value="Cobalamin-binding domain"/>
    <property type="match status" value="1"/>
</dbReference>
<evidence type="ECO:0000256" key="4">
    <source>
        <dbReference type="ARBA" id="ARBA00022691"/>
    </source>
</evidence>
<dbReference type="InterPro" id="IPR013785">
    <property type="entry name" value="Aldolase_TIM"/>
</dbReference>
<evidence type="ECO:0000256" key="6">
    <source>
        <dbReference type="ARBA" id="ARBA00023004"/>
    </source>
</evidence>
<dbReference type="InterPro" id="IPR007197">
    <property type="entry name" value="rSAM"/>
</dbReference>
<sequence length="485" mass="55834">MIDVLLINPGGRKKIYQNLANTFAAKEPPLWVGLIAHYLKNKGFKVEVLDADAKDLSPEEVGKKVNEINPLLTAIVVYGQNPTASTPKMAGASPTAKMIRNYCPETKIIFLGLHPSALPKRTLLEEETDFICQGEGPYTLEALIKVLKEKGDIKKVPGLWFKKDEEVLFTYPAPLIKNLDKEIPIMAYELLPMDKYIAHNWHCFENLDERSPYGVIYTSLGCPFNCFYCPINTPFGKSGIRFLGLDKVIKQVEVLVEKYSVKNIKIVDELFVLKKDRVEKFCDSIIKRGYDLNIWAYARIDTVEEKILEKMRNAGIKWLALGIESANKDIREKVNKRLSKDIFKVVRMIKNAGIYVIGNYIFGLPDDNYETMKETLNMAKELNCEFANFYVAMAYPGSKLYEYALKNNWKLPKTWAGYAQLSEETLPLPTKYLSPKEVLKFRDNAFYEYFTNENYLKMIKEKFGERVVAHIKEMTSFKIKRKYEC</sequence>
<dbReference type="InterPro" id="IPR051198">
    <property type="entry name" value="BchE-like"/>
</dbReference>
<dbReference type="InterPro" id="IPR006638">
    <property type="entry name" value="Elp3/MiaA/NifB-like_rSAM"/>
</dbReference>
<dbReference type="SMART" id="SM00729">
    <property type="entry name" value="Elp3"/>
    <property type="match status" value="1"/>
</dbReference>
<proteinExistence type="predicted"/>
<keyword evidence="2" id="KW-0489">Methyltransferase</keyword>
<dbReference type="PROSITE" id="PS51332">
    <property type="entry name" value="B12_BINDING"/>
    <property type="match status" value="1"/>
</dbReference>
<comment type="cofactor">
    <cofactor evidence="1">
        <name>[4Fe-4S] cluster</name>
        <dbReference type="ChEBI" id="CHEBI:49883"/>
    </cofactor>
</comment>
<feature type="domain" description="B12-binding" evidence="8">
    <location>
        <begin position="15"/>
        <end position="154"/>
    </location>
</feature>
<dbReference type="AlphaFoldDB" id="A0A7C0Y5Z4"/>
<evidence type="ECO:0000256" key="2">
    <source>
        <dbReference type="ARBA" id="ARBA00022603"/>
    </source>
</evidence>
<dbReference type="InterPro" id="IPR006158">
    <property type="entry name" value="Cobalamin-bd"/>
</dbReference>
<dbReference type="Pfam" id="PF02310">
    <property type="entry name" value="B12-binding"/>
    <property type="match status" value="1"/>
</dbReference>
<dbReference type="SFLD" id="SFLDS00029">
    <property type="entry name" value="Radical_SAM"/>
    <property type="match status" value="1"/>
</dbReference>
<dbReference type="Proteomes" id="UP000886289">
    <property type="component" value="Unassembled WGS sequence"/>
</dbReference>
<evidence type="ECO:0000256" key="3">
    <source>
        <dbReference type="ARBA" id="ARBA00022679"/>
    </source>
</evidence>
<feature type="domain" description="Radical SAM core" evidence="9">
    <location>
        <begin position="208"/>
        <end position="436"/>
    </location>
</feature>
<dbReference type="CDD" id="cd02068">
    <property type="entry name" value="radical_SAM_B12_BD"/>
    <property type="match status" value="1"/>
</dbReference>
<dbReference type="PANTHER" id="PTHR43409:SF7">
    <property type="entry name" value="BLL1977 PROTEIN"/>
    <property type="match status" value="1"/>
</dbReference>
<dbReference type="GO" id="GO:0051539">
    <property type="term" value="F:4 iron, 4 sulfur cluster binding"/>
    <property type="evidence" value="ECO:0007669"/>
    <property type="project" value="UniProtKB-KW"/>
</dbReference>
<keyword evidence="3" id="KW-0808">Transferase</keyword>
<dbReference type="SUPFAM" id="SSF102114">
    <property type="entry name" value="Radical SAM enzymes"/>
    <property type="match status" value="1"/>
</dbReference>
<dbReference type="PROSITE" id="PS51918">
    <property type="entry name" value="RADICAL_SAM"/>
    <property type="match status" value="1"/>
</dbReference>
<dbReference type="PANTHER" id="PTHR43409">
    <property type="entry name" value="ANAEROBIC MAGNESIUM-PROTOPORPHYRIN IX MONOMETHYL ESTER CYCLASE-RELATED"/>
    <property type="match status" value="1"/>
</dbReference>
<dbReference type="CDD" id="cd01335">
    <property type="entry name" value="Radical_SAM"/>
    <property type="match status" value="1"/>
</dbReference>
<evidence type="ECO:0000256" key="1">
    <source>
        <dbReference type="ARBA" id="ARBA00001966"/>
    </source>
</evidence>
<dbReference type="Pfam" id="PF04055">
    <property type="entry name" value="Radical_SAM"/>
    <property type="match status" value="1"/>
</dbReference>
<evidence type="ECO:0000259" key="9">
    <source>
        <dbReference type="PROSITE" id="PS51918"/>
    </source>
</evidence>
<organism evidence="10">
    <name type="scientific">Desulfofervidus auxilii</name>
    <dbReference type="NCBI Taxonomy" id="1621989"/>
    <lineage>
        <taxon>Bacteria</taxon>
        <taxon>Pseudomonadati</taxon>
        <taxon>Thermodesulfobacteriota</taxon>
        <taxon>Candidatus Desulfofervidia</taxon>
        <taxon>Candidatus Desulfofervidales</taxon>
        <taxon>Candidatus Desulfofervidaceae</taxon>
        <taxon>Candidatus Desulfofervidus</taxon>
    </lineage>
</organism>
<evidence type="ECO:0000256" key="7">
    <source>
        <dbReference type="ARBA" id="ARBA00023014"/>
    </source>
</evidence>
<keyword evidence="6" id="KW-0408">Iron</keyword>
<keyword evidence="4" id="KW-0949">S-adenosyl-L-methionine</keyword>
<keyword evidence="5" id="KW-0479">Metal-binding</keyword>
<gene>
    <name evidence="10" type="ORF">ENG63_07405</name>
</gene>
<dbReference type="Gene3D" id="3.20.20.70">
    <property type="entry name" value="Aldolase class I"/>
    <property type="match status" value="1"/>
</dbReference>
<evidence type="ECO:0000313" key="10">
    <source>
        <dbReference type="EMBL" id="HDD44668.1"/>
    </source>
</evidence>
<accession>A0A7C0Y5Z4</accession>
<evidence type="ECO:0000256" key="5">
    <source>
        <dbReference type="ARBA" id="ARBA00022723"/>
    </source>
</evidence>
<dbReference type="EMBL" id="DRBS01000276">
    <property type="protein sequence ID" value="HDD44668.1"/>
    <property type="molecule type" value="Genomic_DNA"/>
</dbReference>
<dbReference type="SFLD" id="SFLDG01123">
    <property type="entry name" value="methyltransferase_(Class_B)"/>
    <property type="match status" value="1"/>
</dbReference>
<name>A0A7C0Y5Z4_DESA2</name>
<comment type="caution">
    <text evidence="10">The sequence shown here is derived from an EMBL/GenBank/DDBJ whole genome shotgun (WGS) entry which is preliminary data.</text>
</comment>
<dbReference type="InterPro" id="IPR034466">
    <property type="entry name" value="Methyltransferase_Class_B"/>
</dbReference>
<dbReference type="InterPro" id="IPR058240">
    <property type="entry name" value="rSAM_sf"/>
</dbReference>
<protein>
    <submittedName>
        <fullName evidence="10">Radical SAM protein</fullName>
    </submittedName>
</protein>
<keyword evidence="7" id="KW-0411">Iron-sulfur</keyword>
<reference evidence="10" key="1">
    <citation type="journal article" date="2020" name="mSystems">
        <title>Genome- and Community-Level Interaction Insights into Carbon Utilization and Element Cycling Functions of Hydrothermarchaeota in Hydrothermal Sediment.</title>
        <authorList>
            <person name="Zhou Z."/>
            <person name="Liu Y."/>
            <person name="Xu W."/>
            <person name="Pan J."/>
            <person name="Luo Z.H."/>
            <person name="Li M."/>
        </authorList>
    </citation>
    <scope>NUCLEOTIDE SEQUENCE [LARGE SCALE GENOMIC DNA]</scope>
    <source>
        <strain evidence="10">HyVt-233</strain>
    </source>
</reference>
<evidence type="ECO:0000259" key="8">
    <source>
        <dbReference type="PROSITE" id="PS51332"/>
    </source>
</evidence>
<dbReference type="GO" id="GO:0003824">
    <property type="term" value="F:catalytic activity"/>
    <property type="evidence" value="ECO:0007669"/>
    <property type="project" value="InterPro"/>
</dbReference>
<dbReference type="GO" id="GO:0031419">
    <property type="term" value="F:cobalamin binding"/>
    <property type="evidence" value="ECO:0007669"/>
    <property type="project" value="InterPro"/>
</dbReference>
<dbReference type="GO" id="GO:0046872">
    <property type="term" value="F:metal ion binding"/>
    <property type="evidence" value="ECO:0007669"/>
    <property type="project" value="UniProtKB-KW"/>
</dbReference>